<dbReference type="Pfam" id="PF00892">
    <property type="entry name" value="EamA"/>
    <property type="match status" value="2"/>
</dbReference>
<evidence type="ECO:0000256" key="4">
    <source>
        <dbReference type="ARBA" id="ARBA00022989"/>
    </source>
</evidence>
<protein>
    <submittedName>
        <fullName evidence="9">EamA family transporter</fullName>
    </submittedName>
</protein>
<feature type="transmembrane region" description="Helical" evidence="7">
    <location>
        <begin position="64"/>
        <end position="84"/>
    </location>
</feature>
<feature type="transmembrane region" description="Helical" evidence="7">
    <location>
        <begin position="205"/>
        <end position="225"/>
    </location>
</feature>
<evidence type="ECO:0000256" key="1">
    <source>
        <dbReference type="ARBA" id="ARBA00004141"/>
    </source>
</evidence>
<feature type="domain" description="EamA" evidence="8">
    <location>
        <begin position="10"/>
        <end position="133"/>
    </location>
</feature>
<keyword evidence="3 7" id="KW-0812">Transmembrane</keyword>
<sequence>MDPLRTTLVTASAPLVWGTTYVVTTELLPPGHPLFASLVRALPAGVLAIALTRALPTGAWWWRSAVLGVLNIGVFFPLLFVAAYRLPGGVAATLGAAQPLVVAILVVIVLREPLSTWRLSWGIVGIVGVALVVLRSTATLDGMGVAAGLLSAVSMGFGVTFTKKWGRPAGVPAMALAGWQLTAGGLFVLPVTLLHEGLPTTIDTAGAAGCLWLGLIGGLATYTLWFSGIARLPVASVAALGLLSPLVAAALGALLLSQALSTVQLVGFGVALTAVVASQVAPRTLRPAPDSRHTPAAYSHAATHVGDSGRCTSSESTSPGENAIPPALPSWTVTAGCWPSPPSSPTTRSSRP</sequence>
<feature type="transmembrane region" description="Helical" evidence="7">
    <location>
        <begin position="262"/>
        <end position="282"/>
    </location>
</feature>
<evidence type="ECO:0000313" key="10">
    <source>
        <dbReference type="Proteomes" id="UP000307808"/>
    </source>
</evidence>
<dbReference type="InterPro" id="IPR037185">
    <property type="entry name" value="EmrE-like"/>
</dbReference>
<keyword evidence="10" id="KW-1185">Reference proteome</keyword>
<feature type="domain" description="EamA" evidence="8">
    <location>
        <begin position="143"/>
        <end position="276"/>
    </location>
</feature>
<dbReference type="SUPFAM" id="SSF103481">
    <property type="entry name" value="Multidrug resistance efflux transporter EmrE"/>
    <property type="match status" value="2"/>
</dbReference>
<feature type="transmembrane region" description="Helical" evidence="7">
    <location>
        <begin position="142"/>
        <end position="161"/>
    </location>
</feature>
<keyword evidence="4 7" id="KW-1133">Transmembrane helix</keyword>
<keyword evidence="5 7" id="KW-0472">Membrane</keyword>
<evidence type="ECO:0000256" key="2">
    <source>
        <dbReference type="ARBA" id="ARBA00007362"/>
    </source>
</evidence>
<dbReference type="PANTHER" id="PTHR32322:SF2">
    <property type="entry name" value="EAMA DOMAIN-CONTAINING PROTEIN"/>
    <property type="match status" value="1"/>
</dbReference>
<accession>A0A4U2YT38</accession>
<feature type="transmembrane region" description="Helical" evidence="7">
    <location>
        <begin position="117"/>
        <end position="136"/>
    </location>
</feature>
<evidence type="ECO:0000313" key="9">
    <source>
        <dbReference type="EMBL" id="TKI63975.1"/>
    </source>
</evidence>
<evidence type="ECO:0000256" key="3">
    <source>
        <dbReference type="ARBA" id="ARBA00022692"/>
    </source>
</evidence>
<feature type="compositionally biased region" description="Polar residues" evidence="6">
    <location>
        <begin position="310"/>
        <end position="320"/>
    </location>
</feature>
<dbReference type="InterPro" id="IPR000620">
    <property type="entry name" value="EamA_dom"/>
</dbReference>
<dbReference type="OrthoDB" id="5430053at2"/>
<feature type="transmembrane region" description="Helical" evidence="7">
    <location>
        <begin position="34"/>
        <end position="52"/>
    </location>
</feature>
<dbReference type="GO" id="GO:0016020">
    <property type="term" value="C:membrane"/>
    <property type="evidence" value="ECO:0007669"/>
    <property type="project" value="UniProtKB-SubCell"/>
</dbReference>
<name>A0A4U2YT38_9ACTN</name>
<evidence type="ECO:0000256" key="5">
    <source>
        <dbReference type="ARBA" id="ARBA00023136"/>
    </source>
</evidence>
<feature type="transmembrane region" description="Helical" evidence="7">
    <location>
        <begin position="173"/>
        <end position="193"/>
    </location>
</feature>
<gene>
    <name evidence="9" type="ORF">FC770_02000</name>
</gene>
<organism evidence="9 10">
    <name type="scientific">Nocardioides jishulii</name>
    <dbReference type="NCBI Taxonomy" id="2575440"/>
    <lineage>
        <taxon>Bacteria</taxon>
        <taxon>Bacillati</taxon>
        <taxon>Actinomycetota</taxon>
        <taxon>Actinomycetes</taxon>
        <taxon>Propionibacteriales</taxon>
        <taxon>Nocardioidaceae</taxon>
        <taxon>Nocardioides</taxon>
    </lineage>
</organism>
<dbReference type="RefSeq" id="WP_137064439.1">
    <property type="nucleotide sequence ID" value="NZ_CP040748.1"/>
</dbReference>
<evidence type="ECO:0000256" key="7">
    <source>
        <dbReference type="SAM" id="Phobius"/>
    </source>
</evidence>
<dbReference type="EMBL" id="SZPY01000001">
    <property type="protein sequence ID" value="TKI63975.1"/>
    <property type="molecule type" value="Genomic_DNA"/>
</dbReference>
<dbReference type="AlphaFoldDB" id="A0A4U2YT38"/>
<evidence type="ECO:0000259" key="8">
    <source>
        <dbReference type="Pfam" id="PF00892"/>
    </source>
</evidence>
<feature type="region of interest" description="Disordered" evidence="6">
    <location>
        <begin position="304"/>
        <end position="352"/>
    </location>
</feature>
<comment type="similarity">
    <text evidence="2">Belongs to the EamA transporter family.</text>
</comment>
<proteinExistence type="inferred from homology"/>
<feature type="transmembrane region" description="Helical" evidence="7">
    <location>
        <begin position="90"/>
        <end position="110"/>
    </location>
</feature>
<comment type="subcellular location">
    <subcellularLocation>
        <location evidence="1">Membrane</location>
        <topology evidence="1">Multi-pass membrane protein</topology>
    </subcellularLocation>
</comment>
<comment type="caution">
    <text evidence="9">The sequence shown here is derived from an EMBL/GenBank/DDBJ whole genome shotgun (WGS) entry which is preliminary data.</text>
</comment>
<feature type="transmembrane region" description="Helical" evidence="7">
    <location>
        <begin position="237"/>
        <end position="256"/>
    </location>
</feature>
<reference evidence="9 10" key="1">
    <citation type="submission" date="2019-04" db="EMBL/GenBank/DDBJ databases">
        <authorList>
            <person name="Dong K."/>
        </authorList>
    </citation>
    <scope>NUCLEOTIDE SEQUENCE [LARGE SCALE GENOMIC DNA]</scope>
    <source>
        <strain evidence="10">dk3543</strain>
    </source>
</reference>
<dbReference type="InterPro" id="IPR050638">
    <property type="entry name" value="AA-Vitamin_Transporters"/>
</dbReference>
<dbReference type="PANTHER" id="PTHR32322">
    <property type="entry name" value="INNER MEMBRANE TRANSPORTER"/>
    <property type="match status" value="1"/>
</dbReference>
<evidence type="ECO:0000256" key="6">
    <source>
        <dbReference type="SAM" id="MobiDB-lite"/>
    </source>
</evidence>
<dbReference type="Proteomes" id="UP000307808">
    <property type="component" value="Unassembled WGS sequence"/>
</dbReference>